<reference evidence="3 4" key="1">
    <citation type="journal article" date="2011" name="Proc. Natl. Acad. Sci. U.S.A.">
        <title>Genome and transcriptome analyses of the mountain pine beetle-fungal symbiont Grosmannia clavigera, a lodgepole pine pathogen.</title>
        <authorList>
            <person name="DiGuistini S."/>
            <person name="Wang Y."/>
            <person name="Liao N.Y."/>
            <person name="Taylor G."/>
            <person name="Tanguay P."/>
            <person name="Feau N."/>
            <person name="Henrissat B."/>
            <person name="Chan S.K."/>
            <person name="Hesse-Orce U."/>
            <person name="Alamouti S.M."/>
            <person name="Tsui C.K.M."/>
            <person name="Docking R.T."/>
            <person name="Levasseur A."/>
            <person name="Haridas S."/>
            <person name="Robertson G."/>
            <person name="Birol I."/>
            <person name="Holt R.A."/>
            <person name="Marra M.A."/>
            <person name="Hamelin R.C."/>
            <person name="Hirst M."/>
            <person name="Jones S.J.M."/>
            <person name="Bohlmann J."/>
            <person name="Breuil C."/>
        </authorList>
    </citation>
    <scope>NUCLEOTIDE SEQUENCE [LARGE SCALE GENOMIC DNA]</scope>
    <source>
        <strain evidence="4">kw1407 / UAMH 11150</strain>
    </source>
</reference>
<evidence type="ECO:0000256" key="1">
    <source>
        <dbReference type="PROSITE-ProRule" id="PRU00042"/>
    </source>
</evidence>
<dbReference type="SMART" id="SM00355">
    <property type="entry name" value="ZnF_C2H2"/>
    <property type="match status" value="2"/>
</dbReference>
<dbReference type="EMBL" id="GL629787">
    <property type="protein sequence ID" value="EFX01886.1"/>
    <property type="molecule type" value="Genomic_DNA"/>
</dbReference>
<dbReference type="STRING" id="655863.F0XK72"/>
<dbReference type="InterPro" id="IPR036236">
    <property type="entry name" value="Znf_C2H2_sf"/>
</dbReference>
<sequence length="97" mass="10916">MACPFLEATAKAWNGRGYECFLCNREFRSLQSLNQHLGSGAHQRALYHCPHTSCRQDFKTLAAFINHLESEACGFMRFSNVQSSIKGLISGDRLLGY</sequence>
<dbReference type="PROSITE" id="PS00028">
    <property type="entry name" value="ZINC_FINGER_C2H2_1"/>
    <property type="match status" value="1"/>
</dbReference>
<name>F0XK72_GROCL</name>
<dbReference type="Pfam" id="PF12874">
    <property type="entry name" value="zf-met"/>
    <property type="match status" value="1"/>
</dbReference>
<feature type="domain" description="C2H2-type" evidence="2">
    <location>
        <begin position="18"/>
        <end position="42"/>
    </location>
</feature>
<dbReference type="InterPro" id="IPR013087">
    <property type="entry name" value="Znf_C2H2_type"/>
</dbReference>
<dbReference type="HOGENOM" id="CLU_2446815_0_0_1"/>
<dbReference type="eggNOG" id="KOG1721">
    <property type="taxonomic scope" value="Eukaryota"/>
</dbReference>
<dbReference type="SUPFAM" id="SSF57667">
    <property type="entry name" value="beta-beta-alpha zinc fingers"/>
    <property type="match status" value="1"/>
</dbReference>
<evidence type="ECO:0000313" key="3">
    <source>
        <dbReference type="EMBL" id="EFX01886.1"/>
    </source>
</evidence>
<organism evidence="4">
    <name type="scientific">Grosmannia clavigera (strain kw1407 / UAMH 11150)</name>
    <name type="common">Blue stain fungus</name>
    <name type="synonym">Graphiocladiella clavigera</name>
    <dbReference type="NCBI Taxonomy" id="655863"/>
    <lineage>
        <taxon>Eukaryota</taxon>
        <taxon>Fungi</taxon>
        <taxon>Dikarya</taxon>
        <taxon>Ascomycota</taxon>
        <taxon>Pezizomycotina</taxon>
        <taxon>Sordariomycetes</taxon>
        <taxon>Sordariomycetidae</taxon>
        <taxon>Ophiostomatales</taxon>
        <taxon>Ophiostomataceae</taxon>
        <taxon>Leptographium</taxon>
    </lineage>
</organism>
<dbReference type="GO" id="GO:0008270">
    <property type="term" value="F:zinc ion binding"/>
    <property type="evidence" value="ECO:0007669"/>
    <property type="project" value="UniProtKB-KW"/>
</dbReference>
<dbReference type="OrthoDB" id="6077919at2759"/>
<keyword evidence="1" id="KW-0479">Metal-binding</keyword>
<evidence type="ECO:0000313" key="4">
    <source>
        <dbReference type="Proteomes" id="UP000007796"/>
    </source>
</evidence>
<dbReference type="InParanoid" id="F0XK72"/>
<evidence type="ECO:0000259" key="2">
    <source>
        <dbReference type="PROSITE" id="PS50157"/>
    </source>
</evidence>
<keyword evidence="1" id="KW-0863">Zinc-finger</keyword>
<dbReference type="Proteomes" id="UP000007796">
    <property type="component" value="Unassembled WGS sequence"/>
</dbReference>
<keyword evidence="4" id="KW-1185">Reference proteome</keyword>
<dbReference type="PROSITE" id="PS50157">
    <property type="entry name" value="ZINC_FINGER_C2H2_2"/>
    <property type="match status" value="1"/>
</dbReference>
<protein>
    <submittedName>
        <fullName evidence="3">Zinc finger protein</fullName>
    </submittedName>
</protein>
<gene>
    <name evidence="3" type="ORF">CMQ_4957</name>
</gene>
<dbReference type="Gene3D" id="3.30.160.60">
    <property type="entry name" value="Classic Zinc Finger"/>
    <property type="match status" value="1"/>
</dbReference>
<accession>F0XK72</accession>
<dbReference type="AlphaFoldDB" id="F0XK72"/>
<keyword evidence="1" id="KW-0862">Zinc</keyword>
<dbReference type="RefSeq" id="XP_014171368.1">
    <property type="nucleotide sequence ID" value="XM_014315893.1"/>
</dbReference>
<dbReference type="GeneID" id="25978225"/>
<proteinExistence type="predicted"/>